<comment type="caution">
    <text evidence="2">The sequence shown here is derived from an EMBL/GenBank/DDBJ whole genome shotgun (WGS) entry which is preliminary data.</text>
</comment>
<name>A0ABP6J9G5_9ACTN</name>
<dbReference type="Proteomes" id="UP001500403">
    <property type="component" value="Unassembled WGS sequence"/>
</dbReference>
<keyword evidence="3" id="KW-1185">Reference proteome</keyword>
<feature type="region of interest" description="Disordered" evidence="1">
    <location>
        <begin position="35"/>
        <end position="61"/>
    </location>
</feature>
<sequence>MLQMELPGLGDRGPHCPVTAYNNQQSSVAQHIRGEPFRRRQARPLTGIQPPQELSLTVVQR</sequence>
<proteinExistence type="predicted"/>
<protein>
    <submittedName>
        <fullName evidence="2">Uncharacterized protein</fullName>
    </submittedName>
</protein>
<dbReference type="EMBL" id="BAAAUD010000010">
    <property type="protein sequence ID" value="GAA2925239.1"/>
    <property type="molecule type" value="Genomic_DNA"/>
</dbReference>
<organism evidence="2 3">
    <name type="scientific">Streptomyces enissocaesilis</name>
    <dbReference type="NCBI Taxonomy" id="332589"/>
    <lineage>
        <taxon>Bacteria</taxon>
        <taxon>Bacillati</taxon>
        <taxon>Actinomycetota</taxon>
        <taxon>Actinomycetes</taxon>
        <taxon>Kitasatosporales</taxon>
        <taxon>Streptomycetaceae</taxon>
        <taxon>Streptomyces</taxon>
        <taxon>Streptomyces rochei group</taxon>
    </lineage>
</organism>
<evidence type="ECO:0000256" key="1">
    <source>
        <dbReference type="SAM" id="MobiDB-lite"/>
    </source>
</evidence>
<accession>A0ABP6J9G5</accession>
<evidence type="ECO:0000313" key="3">
    <source>
        <dbReference type="Proteomes" id="UP001500403"/>
    </source>
</evidence>
<gene>
    <name evidence="2" type="ORF">GCM10010446_06850</name>
</gene>
<evidence type="ECO:0000313" key="2">
    <source>
        <dbReference type="EMBL" id="GAA2925239.1"/>
    </source>
</evidence>
<reference evidence="3" key="1">
    <citation type="journal article" date="2019" name="Int. J. Syst. Evol. Microbiol.">
        <title>The Global Catalogue of Microorganisms (GCM) 10K type strain sequencing project: providing services to taxonomists for standard genome sequencing and annotation.</title>
        <authorList>
            <consortium name="The Broad Institute Genomics Platform"/>
            <consortium name="The Broad Institute Genome Sequencing Center for Infectious Disease"/>
            <person name="Wu L."/>
            <person name="Ma J."/>
        </authorList>
    </citation>
    <scope>NUCLEOTIDE SEQUENCE [LARGE SCALE GENOMIC DNA]</scope>
    <source>
        <strain evidence="3">JCM 9088</strain>
    </source>
</reference>
<feature type="compositionally biased region" description="Polar residues" evidence="1">
    <location>
        <begin position="52"/>
        <end position="61"/>
    </location>
</feature>